<organism evidence="1 2">
    <name type="scientific">Gordonia phage Nadeem</name>
    <dbReference type="NCBI Taxonomy" id="2250369"/>
    <lineage>
        <taxon>Viruses</taxon>
        <taxon>Duplodnaviria</taxon>
        <taxon>Heunggongvirae</taxon>
        <taxon>Uroviricota</taxon>
        <taxon>Caudoviricetes</taxon>
        <taxon>Betterkatzvirus</taxon>
        <taxon>Betterkatzvirus betterkatz</taxon>
    </lineage>
</organism>
<reference evidence="2" key="1">
    <citation type="submission" date="2018-05" db="EMBL/GenBank/DDBJ databases">
        <authorList>
            <person name="Agudelo C."/>
            <person name="Belgraves K."/>
            <person name="Bryant B."/>
            <person name="Burch A."/>
            <person name="Burrows Z."/>
            <person name="Douthitt C."/>
            <person name="Delaflor Y."/>
            <person name="Durden S."/>
            <person name="Esquivel A."/>
            <person name="Garofalo J."/>
            <person name="Grace R."/>
            <person name="Kronk J."/>
            <person name="Krumfolz S."/>
            <person name="Kuiack J."/>
            <person name="Lindo R."/>
            <person name="Noel R."/>
            <person name="Norus J."/>
            <person name="Parks M."/>
            <person name="Rahmoune A."/>
            <person name="Rivera D."/>
            <person name="Rodriguez J."/>
            <person name="Thompson S."/>
            <person name="Vasquez J."/>
            <person name="Vosburg C."/>
            <person name="Wiersma-Koch H."/>
            <person name="D'Elia T."/>
            <person name="Garlena R.A."/>
            <person name="Russell D.A."/>
            <person name="Pope W.H."/>
            <person name="Jacobs-Sera D."/>
            <person name="Hatfull G.F."/>
        </authorList>
    </citation>
    <scope>NUCLEOTIDE SEQUENCE [LARGE SCALE GENOMIC DNA]</scope>
</reference>
<gene>
    <name evidence="1" type="primary">44</name>
    <name evidence="1" type="ORF">SEA_NADEEM_44</name>
</gene>
<evidence type="ECO:0000313" key="2">
    <source>
        <dbReference type="Proteomes" id="UP000252271"/>
    </source>
</evidence>
<proteinExistence type="predicted"/>
<name>A0A2Z5HF57_9CAUD</name>
<accession>A0A2Z5HF57</accession>
<evidence type="ECO:0000313" key="1">
    <source>
        <dbReference type="EMBL" id="AXC38122.1"/>
    </source>
</evidence>
<dbReference type="EMBL" id="MH399781">
    <property type="protein sequence ID" value="AXC38122.1"/>
    <property type="molecule type" value="Genomic_DNA"/>
</dbReference>
<protein>
    <submittedName>
        <fullName evidence="1">Uncharacterized protein</fullName>
    </submittedName>
</protein>
<sequence>MTNHEGHQNVTPDVSAVTLTTTYTQPADGWPLAALDAFGIMFAPEQITITASADTTGTVEVLPVVSVAGHIGDQAVTTSANVGDLPAYVLELVEHAKLAAAHALAVA</sequence>
<dbReference type="Proteomes" id="UP000252271">
    <property type="component" value="Segment"/>
</dbReference>